<proteinExistence type="predicted"/>
<feature type="compositionally biased region" description="Basic and acidic residues" evidence="1">
    <location>
        <begin position="445"/>
        <end position="460"/>
    </location>
</feature>
<accession>A0A8H4QY28</accession>
<protein>
    <submittedName>
        <fullName evidence="2">Uncharacterized protein</fullName>
    </submittedName>
</protein>
<dbReference type="AlphaFoldDB" id="A0A8H4QY28"/>
<evidence type="ECO:0000256" key="1">
    <source>
        <dbReference type="SAM" id="MobiDB-lite"/>
    </source>
</evidence>
<keyword evidence="3" id="KW-1185">Reference proteome</keyword>
<reference evidence="2 3" key="1">
    <citation type="submission" date="2019-12" db="EMBL/GenBank/DDBJ databases">
        <authorList>
            <person name="Floudas D."/>
            <person name="Bentzer J."/>
            <person name="Ahren D."/>
            <person name="Johansson T."/>
            <person name="Persson P."/>
            <person name="Tunlid A."/>
        </authorList>
    </citation>
    <scope>NUCLEOTIDE SEQUENCE [LARGE SCALE GENOMIC DNA]</scope>
    <source>
        <strain evidence="2 3">CBS 102.39</strain>
    </source>
</reference>
<gene>
    <name evidence="2" type="ORF">D9613_010133</name>
</gene>
<feature type="compositionally biased region" description="Polar residues" evidence="1">
    <location>
        <begin position="167"/>
        <end position="181"/>
    </location>
</feature>
<name>A0A8H4QY28_9AGAR</name>
<dbReference type="EMBL" id="JAACJL010000017">
    <property type="protein sequence ID" value="KAF4618939.1"/>
    <property type="molecule type" value="Genomic_DNA"/>
</dbReference>
<feature type="compositionally biased region" description="Polar residues" evidence="1">
    <location>
        <begin position="124"/>
        <end position="135"/>
    </location>
</feature>
<evidence type="ECO:0000313" key="3">
    <source>
        <dbReference type="Proteomes" id="UP000521872"/>
    </source>
</evidence>
<feature type="compositionally biased region" description="Low complexity" evidence="1">
    <location>
        <begin position="145"/>
        <end position="156"/>
    </location>
</feature>
<feature type="region of interest" description="Disordered" evidence="1">
    <location>
        <begin position="124"/>
        <end position="200"/>
    </location>
</feature>
<feature type="region of interest" description="Disordered" evidence="1">
    <location>
        <begin position="399"/>
        <end position="472"/>
    </location>
</feature>
<evidence type="ECO:0000313" key="2">
    <source>
        <dbReference type="EMBL" id="KAF4618939.1"/>
    </source>
</evidence>
<organism evidence="2 3">
    <name type="scientific">Agrocybe pediades</name>
    <dbReference type="NCBI Taxonomy" id="84607"/>
    <lineage>
        <taxon>Eukaryota</taxon>
        <taxon>Fungi</taxon>
        <taxon>Dikarya</taxon>
        <taxon>Basidiomycota</taxon>
        <taxon>Agaricomycotina</taxon>
        <taxon>Agaricomycetes</taxon>
        <taxon>Agaricomycetidae</taxon>
        <taxon>Agaricales</taxon>
        <taxon>Agaricineae</taxon>
        <taxon>Strophariaceae</taxon>
        <taxon>Agrocybe</taxon>
    </lineage>
</organism>
<feature type="compositionally biased region" description="Polar residues" evidence="1">
    <location>
        <begin position="357"/>
        <end position="370"/>
    </location>
</feature>
<feature type="region of interest" description="Disordered" evidence="1">
    <location>
        <begin position="340"/>
        <end position="370"/>
    </location>
</feature>
<dbReference type="Proteomes" id="UP000521872">
    <property type="component" value="Unassembled WGS sequence"/>
</dbReference>
<sequence>MSLYPNPPVVDKSLSWTSAYYQSSDSAACSLSMPHSSSIQSRNHDWSPYYVNDASQASSSSSFAAYPNQLPTESSSTCGSSWRDSMYSREIHPRSQQLVAEDVYQTSVLSMPVPGYPIMSQRAVLSSPTNQSTTLPHHGLRNTRNDSPSSRTSSSDYGTGTKGWDSPLSSVESYTRYTPSQIGAAEEDESAERPKSKGGCFPVSELTHISTRSLVKVEPSDQVGCFISENSAFVTSASTVKKKGTSSTPSNTSSLFSQLAAPPTEVPLRATQASKPMRRMMGVFRLNPFAMHSLSTNADEENIDVDAQAPWCGEPRPLEEEPVMFEFQLQLEGLDIADDHREGHKPESEEASPVVETPTSPTGDNDQLQLRSFSPGFELHPDDAYDSILMATEGALRNQKMEKMQASQEARSGSCSGTDNDQSEVDSTNIHSIPSALHQSPRSSQAREHTPYETSSDDHSYFPPPSTTTWKASPQQYHANTVYPSSAPASQTKFEVGYPGGKPRLHTTISHPYLRKASMPHLGMKHPQDHSNLATYGPARAVSMSGHSILHLPTHHTQRETHTPTLNDHTFQRHGFYVPMNPGIGEIPSSVLDYQTRRTMIGARGAGAYMRVEHDFELPARDYSPSSASSMSNEASGYSSVASQFPAPLNVQDDQYVATTGFTTMRRWSLPDMLAYP</sequence>
<comment type="caution">
    <text evidence="2">The sequence shown here is derived from an EMBL/GenBank/DDBJ whole genome shotgun (WGS) entry which is preliminary data.</text>
</comment>
<feature type="compositionally biased region" description="Polar residues" evidence="1">
    <location>
        <begin position="405"/>
        <end position="444"/>
    </location>
</feature>